<organism evidence="1">
    <name type="scientific">uncultured Bacillota bacterium</name>
    <dbReference type="NCBI Taxonomy" id="344338"/>
    <lineage>
        <taxon>Bacteria</taxon>
        <taxon>Bacillati</taxon>
        <taxon>Bacillota</taxon>
        <taxon>environmental samples</taxon>
    </lineage>
</organism>
<reference evidence="1" key="1">
    <citation type="journal article" date="2020" name="J. ISSAAS">
        <title>Lactobacilli and other gastrointestinal microbiota of Peromyscus leucopus, reservoir host for agents of Lyme disease and other zoonoses in North America.</title>
        <authorList>
            <person name="Milovic A."/>
            <person name="Bassam K."/>
            <person name="Shao H."/>
            <person name="Chatzistamou I."/>
            <person name="Tufts D.M."/>
            <person name="Diuk-Wasser M."/>
            <person name="Barbour A.G."/>
        </authorList>
    </citation>
    <scope>NUCLEOTIDE SEQUENCE</scope>
    <source>
        <strain evidence="1">LL40</strain>
    </source>
</reference>
<name>A0A650EPW7_9FIRM</name>
<evidence type="ECO:0000313" key="1">
    <source>
        <dbReference type="EMBL" id="QGT50974.1"/>
    </source>
</evidence>
<sequence>MIIRQEERIPEYYPTMYLDGYTPEEILIAMQKLTRNQFEIKRATEQISHEMINEILFDNKKRK</sequence>
<dbReference type="AlphaFoldDB" id="A0A650EPW7"/>
<gene>
    <name evidence="1" type="ORF">Firmicute1046_0500</name>
</gene>
<proteinExistence type="predicted"/>
<protein>
    <submittedName>
        <fullName evidence="1">Uncharacterized protein</fullName>
    </submittedName>
</protein>
<dbReference type="EMBL" id="MN577573">
    <property type="protein sequence ID" value="QGT50974.1"/>
    <property type="molecule type" value="Genomic_DNA"/>
</dbReference>
<accession>A0A650EPW7</accession>